<proteinExistence type="predicted"/>
<comment type="caution">
    <text evidence="1">The sequence shown here is derived from an EMBL/GenBank/DDBJ whole genome shotgun (WGS) entry which is preliminary data.</text>
</comment>
<name>A0ACB8AL53_9AGAM</name>
<gene>
    <name evidence="1" type="ORF">BJ138DRAFT_1058705</name>
</gene>
<dbReference type="Proteomes" id="UP000790377">
    <property type="component" value="Unassembled WGS sequence"/>
</dbReference>
<dbReference type="EMBL" id="MU267627">
    <property type="protein sequence ID" value="KAH7913651.1"/>
    <property type="molecule type" value="Genomic_DNA"/>
</dbReference>
<reference evidence="1" key="1">
    <citation type="journal article" date="2021" name="New Phytol.">
        <title>Evolutionary innovations through gain and loss of genes in the ectomycorrhizal Boletales.</title>
        <authorList>
            <person name="Wu G."/>
            <person name="Miyauchi S."/>
            <person name="Morin E."/>
            <person name="Kuo A."/>
            <person name="Drula E."/>
            <person name="Varga T."/>
            <person name="Kohler A."/>
            <person name="Feng B."/>
            <person name="Cao Y."/>
            <person name="Lipzen A."/>
            <person name="Daum C."/>
            <person name="Hundley H."/>
            <person name="Pangilinan J."/>
            <person name="Johnson J."/>
            <person name="Barry K."/>
            <person name="LaButti K."/>
            <person name="Ng V."/>
            <person name="Ahrendt S."/>
            <person name="Min B."/>
            <person name="Choi I.G."/>
            <person name="Park H."/>
            <person name="Plett J.M."/>
            <person name="Magnuson J."/>
            <person name="Spatafora J.W."/>
            <person name="Nagy L.G."/>
            <person name="Henrissat B."/>
            <person name="Grigoriev I.V."/>
            <person name="Yang Z.L."/>
            <person name="Xu J."/>
            <person name="Martin F.M."/>
        </authorList>
    </citation>
    <scope>NUCLEOTIDE SEQUENCE</scope>
    <source>
        <strain evidence="1">ATCC 28755</strain>
    </source>
</reference>
<accession>A0ACB8AL53</accession>
<sequence length="537" mass="58808">MAPFTVHVKHAGKVLDVELDPNHPATVFKDAVYQVTGVPPDRMKVMIKGGVLKDDTDWKKVGPKEGQTFMVIGAAGELPKPPAKPIIFLEDMDDSQLAEALAMPVGLRNLGNTCYMNATVQAMRAIPELQTALTTSAPLSILPKSLRDLYSNMSRTSEGVIPTQFLSALRQIVPQFGEMDRSKGGMMAGYAQQDAEECWSQITNSLKEVPGIDGAGASVSSKKFVDQFMTGEMRRELKCEEAPEESATVTFEKVLKIECNITIATNYMHTGIMDALNQKVEKNSPSLNREAVYNQTSRLSRLPGYLTVHMVRFAWRRDVGKKAKIMRKVKFATEFDALDIATDELKTKLMPASRRLKEIEKERSQRRKVRKRTKAAQDTGSSTRAKDGDVEMGDAPAPAADSVDLEEESVYRARELAELEGLVDADAKADYGCSVTGLYDLVGIVTHKGPEADAGHYIGFVKKSVFHGKPAAAASSSEAGSSSPVVTAPAFDEDDEDWYKFDDEKVSIFPKEKLNSIDGGGEDASAYVLLYKSKSLA</sequence>
<protein>
    <submittedName>
        <fullName evidence="1">Uncharacterized protein</fullName>
    </submittedName>
</protein>
<evidence type="ECO:0000313" key="1">
    <source>
        <dbReference type="EMBL" id="KAH7913651.1"/>
    </source>
</evidence>
<keyword evidence="2" id="KW-1185">Reference proteome</keyword>
<evidence type="ECO:0000313" key="2">
    <source>
        <dbReference type="Proteomes" id="UP000790377"/>
    </source>
</evidence>
<organism evidence="1 2">
    <name type="scientific">Hygrophoropsis aurantiaca</name>
    <dbReference type="NCBI Taxonomy" id="72124"/>
    <lineage>
        <taxon>Eukaryota</taxon>
        <taxon>Fungi</taxon>
        <taxon>Dikarya</taxon>
        <taxon>Basidiomycota</taxon>
        <taxon>Agaricomycotina</taxon>
        <taxon>Agaricomycetes</taxon>
        <taxon>Agaricomycetidae</taxon>
        <taxon>Boletales</taxon>
        <taxon>Coniophorineae</taxon>
        <taxon>Hygrophoropsidaceae</taxon>
        <taxon>Hygrophoropsis</taxon>
    </lineage>
</organism>